<evidence type="ECO:0000259" key="3">
    <source>
        <dbReference type="PROSITE" id="PS50966"/>
    </source>
</evidence>
<proteinExistence type="predicted"/>
<keyword evidence="1" id="KW-0862">Zinc</keyword>
<evidence type="ECO:0000256" key="1">
    <source>
        <dbReference type="PROSITE-ProRule" id="PRU00047"/>
    </source>
</evidence>
<accession>A0A445EGJ9</accession>
<dbReference type="Proteomes" id="UP000289738">
    <property type="component" value="Chromosome A02"/>
</dbReference>
<reference evidence="4 5" key="1">
    <citation type="submission" date="2019-01" db="EMBL/GenBank/DDBJ databases">
        <title>Sequencing of cultivated peanut Arachis hypogaea provides insights into genome evolution and oil improvement.</title>
        <authorList>
            <person name="Chen X."/>
        </authorList>
    </citation>
    <scope>NUCLEOTIDE SEQUENCE [LARGE SCALE GENOMIC DNA]</scope>
    <source>
        <strain evidence="5">cv. Fuhuasheng</strain>
        <tissue evidence="4">Leaves</tissue>
    </source>
</reference>
<gene>
    <name evidence="4" type="ORF">Ahy_A02g009281</name>
</gene>
<dbReference type="InterPro" id="IPR007527">
    <property type="entry name" value="Znf_SWIM"/>
</dbReference>
<evidence type="ECO:0008006" key="6">
    <source>
        <dbReference type="Google" id="ProtNLM"/>
    </source>
</evidence>
<feature type="domain" description="CCHC-type" evidence="2">
    <location>
        <begin position="180"/>
        <end position="197"/>
    </location>
</feature>
<keyword evidence="5" id="KW-1185">Reference proteome</keyword>
<dbReference type="PROSITE" id="PS50966">
    <property type="entry name" value="ZF_SWIM"/>
    <property type="match status" value="1"/>
</dbReference>
<protein>
    <recommendedName>
        <fullName evidence="6">SWIM-type domain-containing protein</fullName>
    </recommendedName>
</protein>
<sequence>MYYIRHIGSNFLKRFKTPYLHKLVAILRRSRSTTKTTKGLKSGVRHILNGAMSSVLRDGRNEMFEVREMQDGTIYTVNLAQRHCDCSHFQVERLLCHHMLACCANQRLDWQVYVHDVYKMSEICKVYKGEFVPMGDPSTWDRYEGAKVIANWTLRRATKGRPKSTRYLNEMDSRDMRGPRRCTICGREGHSRSRCPQCAGPSSVRSH</sequence>
<evidence type="ECO:0000313" key="5">
    <source>
        <dbReference type="Proteomes" id="UP000289738"/>
    </source>
</evidence>
<name>A0A445EGJ9_ARAHY</name>
<comment type="caution">
    <text evidence="4">The sequence shown here is derived from an EMBL/GenBank/DDBJ whole genome shotgun (WGS) entry which is preliminary data.</text>
</comment>
<keyword evidence="1" id="KW-0479">Metal-binding</keyword>
<dbReference type="InterPro" id="IPR036875">
    <property type="entry name" value="Znf_CCHC_sf"/>
</dbReference>
<dbReference type="SUPFAM" id="SSF57756">
    <property type="entry name" value="Retrovirus zinc finger-like domains"/>
    <property type="match status" value="1"/>
</dbReference>
<dbReference type="GO" id="GO:0008270">
    <property type="term" value="F:zinc ion binding"/>
    <property type="evidence" value="ECO:0007669"/>
    <property type="project" value="UniProtKB-KW"/>
</dbReference>
<dbReference type="AlphaFoldDB" id="A0A445EGJ9"/>
<organism evidence="4 5">
    <name type="scientific">Arachis hypogaea</name>
    <name type="common">Peanut</name>
    <dbReference type="NCBI Taxonomy" id="3818"/>
    <lineage>
        <taxon>Eukaryota</taxon>
        <taxon>Viridiplantae</taxon>
        <taxon>Streptophyta</taxon>
        <taxon>Embryophyta</taxon>
        <taxon>Tracheophyta</taxon>
        <taxon>Spermatophyta</taxon>
        <taxon>Magnoliopsida</taxon>
        <taxon>eudicotyledons</taxon>
        <taxon>Gunneridae</taxon>
        <taxon>Pentapetalae</taxon>
        <taxon>rosids</taxon>
        <taxon>fabids</taxon>
        <taxon>Fabales</taxon>
        <taxon>Fabaceae</taxon>
        <taxon>Papilionoideae</taxon>
        <taxon>50 kb inversion clade</taxon>
        <taxon>dalbergioids sensu lato</taxon>
        <taxon>Dalbergieae</taxon>
        <taxon>Pterocarpus clade</taxon>
        <taxon>Arachis</taxon>
    </lineage>
</organism>
<evidence type="ECO:0000313" key="4">
    <source>
        <dbReference type="EMBL" id="RYR74554.1"/>
    </source>
</evidence>
<dbReference type="InterPro" id="IPR001878">
    <property type="entry name" value="Znf_CCHC"/>
</dbReference>
<dbReference type="EMBL" id="SDMP01000002">
    <property type="protein sequence ID" value="RYR74554.1"/>
    <property type="molecule type" value="Genomic_DNA"/>
</dbReference>
<dbReference type="PROSITE" id="PS50158">
    <property type="entry name" value="ZF_CCHC"/>
    <property type="match status" value="1"/>
</dbReference>
<keyword evidence="1" id="KW-0863">Zinc-finger</keyword>
<dbReference type="Pfam" id="PF04434">
    <property type="entry name" value="SWIM"/>
    <property type="match status" value="1"/>
</dbReference>
<feature type="domain" description="SWIM-type" evidence="3">
    <location>
        <begin position="75"/>
        <end position="107"/>
    </location>
</feature>
<dbReference type="GO" id="GO:0003676">
    <property type="term" value="F:nucleic acid binding"/>
    <property type="evidence" value="ECO:0007669"/>
    <property type="project" value="InterPro"/>
</dbReference>
<evidence type="ECO:0000259" key="2">
    <source>
        <dbReference type="PROSITE" id="PS50158"/>
    </source>
</evidence>